<evidence type="ECO:0000256" key="1">
    <source>
        <dbReference type="ARBA" id="ARBA00006484"/>
    </source>
</evidence>
<protein>
    <submittedName>
        <fullName evidence="2">Uncharacterized protein</fullName>
    </submittedName>
</protein>
<dbReference type="InterPro" id="IPR002347">
    <property type="entry name" value="SDR_fam"/>
</dbReference>
<dbReference type="InterPro" id="IPR020904">
    <property type="entry name" value="Sc_DH/Rdtase_CS"/>
</dbReference>
<dbReference type="PRINTS" id="PR00080">
    <property type="entry name" value="SDRFAMILY"/>
</dbReference>
<dbReference type="PANTHER" id="PTHR42820:SF9">
    <property type="entry name" value="OXIDOREDUCTASE-RELATED"/>
    <property type="match status" value="1"/>
</dbReference>
<dbReference type="Gene3D" id="3.40.50.720">
    <property type="entry name" value="NAD(P)-binding Rossmann-like Domain"/>
    <property type="match status" value="2"/>
</dbReference>
<reference evidence="2 3" key="1">
    <citation type="journal article" date="2023" name="Life. Sci Alliance">
        <title>Evolutionary insights into 3D genome organization and epigenetic landscape of Vigna mungo.</title>
        <authorList>
            <person name="Junaid A."/>
            <person name="Singh B."/>
            <person name="Bhatia S."/>
        </authorList>
    </citation>
    <scope>NUCLEOTIDE SEQUENCE [LARGE SCALE GENOMIC DNA]</scope>
    <source>
        <strain evidence="2">Urdbean</strain>
    </source>
</reference>
<accession>A0AAQ3NAY9</accession>
<dbReference type="InterPro" id="IPR036291">
    <property type="entry name" value="NAD(P)-bd_dom_sf"/>
</dbReference>
<dbReference type="PANTHER" id="PTHR42820">
    <property type="entry name" value="SHORT-CHAIN DEHYDROGENASE REDUCTASE"/>
    <property type="match status" value="1"/>
</dbReference>
<dbReference type="FunFam" id="3.40.50.720:FF:000084">
    <property type="entry name" value="Short-chain dehydrogenase reductase"/>
    <property type="match status" value="2"/>
</dbReference>
<gene>
    <name evidence="2" type="ORF">V8G54_019492</name>
</gene>
<proteinExistence type="inferred from homology"/>
<evidence type="ECO:0000313" key="2">
    <source>
        <dbReference type="EMBL" id="WVZ06146.1"/>
    </source>
</evidence>
<dbReference type="Proteomes" id="UP001374535">
    <property type="component" value="Chromosome 6"/>
</dbReference>
<dbReference type="AlphaFoldDB" id="A0AAQ3NAY9"/>
<dbReference type="Pfam" id="PF13561">
    <property type="entry name" value="adh_short_C2"/>
    <property type="match status" value="2"/>
</dbReference>
<name>A0AAQ3NAY9_VIGMU</name>
<keyword evidence="3" id="KW-1185">Reference proteome</keyword>
<organism evidence="2 3">
    <name type="scientific">Vigna mungo</name>
    <name type="common">Black gram</name>
    <name type="synonym">Phaseolus mungo</name>
    <dbReference type="NCBI Taxonomy" id="3915"/>
    <lineage>
        <taxon>Eukaryota</taxon>
        <taxon>Viridiplantae</taxon>
        <taxon>Streptophyta</taxon>
        <taxon>Embryophyta</taxon>
        <taxon>Tracheophyta</taxon>
        <taxon>Spermatophyta</taxon>
        <taxon>Magnoliopsida</taxon>
        <taxon>eudicotyledons</taxon>
        <taxon>Gunneridae</taxon>
        <taxon>Pentapetalae</taxon>
        <taxon>rosids</taxon>
        <taxon>fabids</taxon>
        <taxon>Fabales</taxon>
        <taxon>Fabaceae</taxon>
        <taxon>Papilionoideae</taxon>
        <taxon>50 kb inversion clade</taxon>
        <taxon>NPAAA clade</taxon>
        <taxon>indigoferoid/millettioid clade</taxon>
        <taxon>Phaseoleae</taxon>
        <taxon>Vigna</taxon>
    </lineage>
</organism>
<comment type="similarity">
    <text evidence="1">Belongs to the short-chain dehydrogenases/reductases (SDR) family.</text>
</comment>
<dbReference type="PRINTS" id="PR00081">
    <property type="entry name" value="GDHRDH"/>
</dbReference>
<dbReference type="PROSITE" id="PS00061">
    <property type="entry name" value="ADH_SHORT"/>
    <property type="match status" value="2"/>
</dbReference>
<sequence length="523" mass="54660">MSKQRLQGKVAIVTGGATGIGAEAVRIFVENGTFVVIADIKDELGHSLGTSFGSDKVTYRHCDVRDENEVEETVAFTVEKYSSLDILFSNAGIAGPYSSLLDLDLNEFDNTMAINVRGVAATIKHAARVMVAKKIHGSIICTASVASSVGGSAGHEYTVSKHGVLGLVRSACGEFGAYGIRVNSISPYALASPLTCDALDWGPAEVEAAQHSSANLEGITLKANHIAEAALFLASDESVYISGHNLVVDGGFTAVNRWLPRIQKLQGKVAIVTGGAGGIGAEAVRIFVENGASVVIADIKDELGQTYAASFGSEKVNYRHCDVRDEKHVEETVAFAVEKYGSLDILFSNAGVAGPLSSILTFDLTEFDNSMAVHLRGAAAFIKHAARVMVERKTRGSIICTASVAGSVAGCAGHDYTASKHGLVGLVRSTCSELGAYGIRVNSISPYAVATPLTCEAFDMTGGEIEAAGHALANLHGITLKASHIAEAALFLASDESAYISGHNLVVDGGFLVVNRGLPSIKN</sequence>
<evidence type="ECO:0000313" key="3">
    <source>
        <dbReference type="Proteomes" id="UP001374535"/>
    </source>
</evidence>
<dbReference type="SUPFAM" id="SSF51735">
    <property type="entry name" value="NAD(P)-binding Rossmann-fold domains"/>
    <property type="match status" value="2"/>
</dbReference>
<dbReference type="EMBL" id="CP144695">
    <property type="protein sequence ID" value="WVZ06146.1"/>
    <property type="molecule type" value="Genomic_DNA"/>
</dbReference>